<feature type="compositionally biased region" description="Basic and acidic residues" evidence="1">
    <location>
        <begin position="615"/>
        <end position="626"/>
    </location>
</feature>
<dbReference type="Gene3D" id="3.40.800.20">
    <property type="entry name" value="Histone deacetylase domain"/>
    <property type="match status" value="1"/>
</dbReference>
<proteinExistence type="predicted"/>
<feature type="region of interest" description="Disordered" evidence="1">
    <location>
        <begin position="116"/>
        <end position="138"/>
    </location>
</feature>
<dbReference type="PANTHER" id="PTHR47558">
    <property type="entry name" value="HISTONE DEACETYLASE HOS3"/>
    <property type="match status" value="1"/>
</dbReference>
<feature type="region of interest" description="Disordered" evidence="1">
    <location>
        <begin position="681"/>
        <end position="874"/>
    </location>
</feature>
<dbReference type="PANTHER" id="PTHR47558:SF1">
    <property type="entry name" value="HISTONE DEACETYLASE HOS3"/>
    <property type="match status" value="1"/>
</dbReference>
<dbReference type="Pfam" id="PF00850">
    <property type="entry name" value="Hist_deacetyl"/>
    <property type="match status" value="1"/>
</dbReference>
<accession>A0ABR3PFZ0</accession>
<feature type="region of interest" description="Disordered" evidence="1">
    <location>
        <begin position="998"/>
        <end position="1020"/>
    </location>
</feature>
<feature type="compositionally biased region" description="Polar residues" evidence="1">
    <location>
        <begin position="788"/>
        <end position="800"/>
    </location>
</feature>
<reference evidence="3 4" key="1">
    <citation type="submission" date="2024-07" db="EMBL/GenBank/DDBJ databases">
        <title>Draft sequence of the Neodothiora populina.</title>
        <authorList>
            <person name="Drown D.D."/>
            <person name="Schuette U.S."/>
            <person name="Buechlein A.B."/>
            <person name="Rusch D.R."/>
            <person name="Winton L.W."/>
            <person name="Adams G.A."/>
        </authorList>
    </citation>
    <scope>NUCLEOTIDE SEQUENCE [LARGE SCALE GENOMIC DNA]</scope>
    <source>
        <strain evidence="3 4">CPC 39397</strain>
    </source>
</reference>
<evidence type="ECO:0000313" key="4">
    <source>
        <dbReference type="Proteomes" id="UP001562354"/>
    </source>
</evidence>
<feature type="compositionally biased region" description="Basic and acidic residues" evidence="1">
    <location>
        <begin position="814"/>
        <end position="833"/>
    </location>
</feature>
<comment type="caution">
    <text evidence="3">The sequence shown here is derived from an EMBL/GenBank/DDBJ whole genome shotgun (WGS) entry which is preliminary data.</text>
</comment>
<evidence type="ECO:0000259" key="2">
    <source>
        <dbReference type="Pfam" id="PF00850"/>
    </source>
</evidence>
<dbReference type="SUPFAM" id="SSF52768">
    <property type="entry name" value="Arginase/deacetylase"/>
    <property type="match status" value="1"/>
</dbReference>
<dbReference type="PRINTS" id="PR01270">
    <property type="entry name" value="HDASUPER"/>
</dbReference>
<dbReference type="InterPro" id="IPR023696">
    <property type="entry name" value="Ureohydrolase_dom_sf"/>
</dbReference>
<name>A0ABR3PFZ0_9PEZI</name>
<feature type="compositionally biased region" description="Polar residues" evidence="1">
    <location>
        <begin position="701"/>
        <end position="715"/>
    </location>
</feature>
<gene>
    <name evidence="3" type="ORF">AAFC00_002009</name>
</gene>
<dbReference type="CDD" id="cd09998">
    <property type="entry name" value="HDAC_Hos3"/>
    <property type="match status" value="1"/>
</dbReference>
<dbReference type="InterPro" id="IPR000286">
    <property type="entry name" value="HDACs"/>
</dbReference>
<evidence type="ECO:0000256" key="1">
    <source>
        <dbReference type="SAM" id="MobiDB-lite"/>
    </source>
</evidence>
<feature type="region of interest" description="Disordered" evidence="1">
    <location>
        <begin position="1047"/>
        <end position="1109"/>
    </location>
</feature>
<dbReference type="InterPro" id="IPR037138">
    <property type="entry name" value="His_deacetylse_dom_sf"/>
</dbReference>
<sequence length="1109" mass="121134">MSSPRRPPSSMDLARAPSALSSYSNVLPSQKEEAGPPVATAASVASEFFAKDIAAHENETATAETVVIIHDACYGHRFSRPKTTKSSLSMIVERPERILACALGVSAAYVRLGSRHKGGSYPPHPDRNHGAQPPFKIRKSSRSIGITSPAVVAVHGKKWMEELKFMCDSAGARLSLGMKELARQDDFPPSDTEKPTFHEGDLYLCAESLDALEGALGGVCDAVDQVFAPTADSPKRAFVAIRPPGHHCSSDWPSGFCWINNVHVGIEYAAQTYGLTHAVIFDFDLHHGDGSQDVTWQRNTKSAGMPKSAPFSKKTAIGYYSMHDINSYPCEWGDKEKVQNASLCIDNAHNQSIWNVHLEPWTTMDEFWDLYETKYIVLLDKARAFLKRQTQRIKATPKQVPAKAAIFISAGFDASEWEGAGMQRHAVNVPTEFYARFTSDVIKLAQEEGTAVDGRVISVLEGGYSDRALTSGVLSHLSGLCQSQDGPASNEVVSAVQRMNIVAMGIDKPVEVKSEQASGYNVDWWHISNITALENYITPPPPPPPPTKRTGKLPTYATPTESFTQKVVDPVTFKRTISSTLRAAPVSPPRYVPPPEVNWIVATHELSKLLIPTDRQTKSYKPEDLAPVRAKKERMSGPAAIPVDTGRQLRGRKPKPPEEAPTSAPDMDIITDALRRQTIHDLPGHNSADVPIPSIERPPTRTASRLSQVFSSKSAGQERRSTTPVPARASSRASTREPIQAKARNPRGPTIALKQESRTASPVPRTPTKALANPSSGKVKESAAVASLGSSVTESQSSDRQPVAGPKRIMLKLGTREQSERKTQERLEAEKKQQQQQQQQQQQEERARSRLMKRPSDKAPVRKDVDMAQIHAEPTAPPRLETKVSSNAVKQESASPVPDFTVRQPSPEKIIEPASAVLELQDSALPKQLIDDISTHLASGTYLEDDNRHAVSPPVFTPTSMSQIHTPTENIDIYPSQGRQGFNNGNNNGYIQYEFNPRSTEVDSQSQPSHPDGNSNMENEQGDIRSMIKESMIVHPDMVVSDAVASSSFARPDGSNAGQDDGAAFDPRGWQQHPHGRGVSRDQLPVFSSTGAITFAPTRPASRPAGGEE</sequence>
<evidence type="ECO:0000313" key="3">
    <source>
        <dbReference type="EMBL" id="KAL1305072.1"/>
    </source>
</evidence>
<dbReference type="Proteomes" id="UP001562354">
    <property type="component" value="Unassembled WGS sequence"/>
</dbReference>
<dbReference type="RefSeq" id="XP_069201346.1">
    <property type="nucleotide sequence ID" value="XM_069341274.1"/>
</dbReference>
<organism evidence="3 4">
    <name type="scientific">Neodothiora populina</name>
    <dbReference type="NCBI Taxonomy" id="2781224"/>
    <lineage>
        <taxon>Eukaryota</taxon>
        <taxon>Fungi</taxon>
        <taxon>Dikarya</taxon>
        <taxon>Ascomycota</taxon>
        <taxon>Pezizomycotina</taxon>
        <taxon>Dothideomycetes</taxon>
        <taxon>Dothideomycetidae</taxon>
        <taxon>Dothideales</taxon>
        <taxon>Dothioraceae</taxon>
        <taxon>Neodothiora</taxon>
    </lineage>
</organism>
<dbReference type="EMBL" id="JBFMKM010000007">
    <property type="protein sequence ID" value="KAL1305072.1"/>
    <property type="molecule type" value="Genomic_DNA"/>
</dbReference>
<feature type="compositionally biased region" description="Basic and acidic residues" evidence="1">
    <location>
        <begin position="843"/>
        <end position="866"/>
    </location>
</feature>
<keyword evidence="4" id="KW-1185">Reference proteome</keyword>
<protein>
    <recommendedName>
        <fullName evidence="2">Histone deacetylase domain-containing protein</fullName>
    </recommendedName>
</protein>
<feature type="compositionally biased region" description="Polar residues" evidence="1">
    <location>
        <begin position="998"/>
        <end position="1019"/>
    </location>
</feature>
<feature type="domain" description="Histone deacetylase" evidence="2">
    <location>
        <begin position="147"/>
        <end position="479"/>
    </location>
</feature>
<dbReference type="InterPro" id="IPR053244">
    <property type="entry name" value="HDAC_HD_type_1"/>
</dbReference>
<feature type="region of interest" description="Disordered" evidence="1">
    <location>
        <begin position="613"/>
        <end position="667"/>
    </location>
</feature>
<dbReference type="GeneID" id="95975711"/>
<dbReference type="InterPro" id="IPR023801">
    <property type="entry name" value="His_deacetylse_dom"/>
</dbReference>